<evidence type="ECO:0000313" key="2">
    <source>
        <dbReference type="Proteomes" id="UP001327560"/>
    </source>
</evidence>
<dbReference type="Proteomes" id="UP001327560">
    <property type="component" value="Chromosome 6"/>
</dbReference>
<protein>
    <submittedName>
        <fullName evidence="1">Uncharacterized protein</fullName>
    </submittedName>
</protein>
<proteinExistence type="predicted"/>
<organism evidence="1 2">
    <name type="scientific">Canna indica</name>
    <name type="common">Indian-shot</name>
    <dbReference type="NCBI Taxonomy" id="4628"/>
    <lineage>
        <taxon>Eukaryota</taxon>
        <taxon>Viridiplantae</taxon>
        <taxon>Streptophyta</taxon>
        <taxon>Embryophyta</taxon>
        <taxon>Tracheophyta</taxon>
        <taxon>Spermatophyta</taxon>
        <taxon>Magnoliopsida</taxon>
        <taxon>Liliopsida</taxon>
        <taxon>Zingiberales</taxon>
        <taxon>Cannaceae</taxon>
        <taxon>Canna</taxon>
    </lineage>
</organism>
<reference evidence="1 2" key="1">
    <citation type="submission" date="2023-10" db="EMBL/GenBank/DDBJ databases">
        <title>Chromosome-scale genome assembly provides insights into flower coloration mechanisms of Canna indica.</title>
        <authorList>
            <person name="Li C."/>
        </authorList>
    </citation>
    <scope>NUCLEOTIDE SEQUENCE [LARGE SCALE GENOMIC DNA]</scope>
    <source>
        <tissue evidence="1">Flower</tissue>
    </source>
</reference>
<dbReference type="AlphaFoldDB" id="A0AAQ3KR38"/>
<gene>
    <name evidence="1" type="ORF">Cni_G19197</name>
</gene>
<sequence>MSILATLRFKVHMAIYRPQHTKEEEFTCYCENKSNLVSAGSRSQQLRDLSFRGLTLTKAPSIQSSTRRAWVAIEVIVRESWFRSDTLDCLLILLSSDFPLRETACLGVGKSDQRYNSAWFNADITGKRWIGFFSSEKI</sequence>
<keyword evidence="2" id="KW-1185">Reference proteome</keyword>
<evidence type="ECO:0000313" key="1">
    <source>
        <dbReference type="EMBL" id="WOL10442.1"/>
    </source>
</evidence>
<accession>A0AAQ3KR38</accession>
<name>A0AAQ3KR38_9LILI</name>
<dbReference type="EMBL" id="CP136895">
    <property type="protein sequence ID" value="WOL10442.1"/>
    <property type="molecule type" value="Genomic_DNA"/>
</dbReference>